<organism evidence="2 3">
    <name type="scientific">Chitinophaga costaii</name>
    <dbReference type="NCBI Taxonomy" id="1335309"/>
    <lineage>
        <taxon>Bacteria</taxon>
        <taxon>Pseudomonadati</taxon>
        <taxon>Bacteroidota</taxon>
        <taxon>Chitinophagia</taxon>
        <taxon>Chitinophagales</taxon>
        <taxon>Chitinophagaceae</taxon>
        <taxon>Chitinophaga</taxon>
    </lineage>
</organism>
<dbReference type="InterPro" id="IPR011322">
    <property type="entry name" value="N-reg_PII-like_a/b"/>
</dbReference>
<dbReference type="Proteomes" id="UP000242818">
    <property type="component" value="Unassembled WGS sequence"/>
</dbReference>
<dbReference type="STRING" id="1335309.GA0116948_104240"/>
<dbReference type="InterPro" id="IPR015867">
    <property type="entry name" value="N-reg_PII/ATP_PRibTrfase_C"/>
</dbReference>
<protein>
    <submittedName>
        <fullName evidence="2">Uncharacterized protein</fullName>
    </submittedName>
</protein>
<dbReference type="EMBL" id="FMAR01000004">
    <property type="protein sequence ID" value="SCC21269.1"/>
    <property type="molecule type" value="Genomic_DNA"/>
</dbReference>
<dbReference type="PANTHER" id="PTHR35983">
    <property type="entry name" value="UPF0166 PROTEIN TM_0021"/>
    <property type="match status" value="1"/>
</dbReference>
<evidence type="ECO:0000313" key="3">
    <source>
        <dbReference type="Proteomes" id="UP000242818"/>
    </source>
</evidence>
<accession>A0A1C4CQG8</accession>
<evidence type="ECO:0000256" key="1">
    <source>
        <dbReference type="ARBA" id="ARBA00010554"/>
    </source>
</evidence>
<reference evidence="2 3" key="1">
    <citation type="submission" date="2016-08" db="EMBL/GenBank/DDBJ databases">
        <authorList>
            <person name="Seilhamer J.J."/>
        </authorList>
    </citation>
    <scope>NUCLEOTIDE SEQUENCE [LARGE SCALE GENOMIC DNA]</scope>
    <source>
        <strain evidence="2 3">A37T2</strain>
    </source>
</reference>
<sequence>MLQAQIYIDKDELWGMQPLYQFIMHFLLEQNAAGATAFRGQWGFGSQHRLKRPDRLFSFDEPPMLISFIDADEKVMQIITELRKHYKGGLIVTNKVEQW</sequence>
<proteinExistence type="inferred from homology"/>
<name>A0A1C4CQG8_9BACT</name>
<evidence type="ECO:0000313" key="2">
    <source>
        <dbReference type="EMBL" id="SCC21269.1"/>
    </source>
</evidence>
<dbReference type="Gene3D" id="3.30.70.120">
    <property type="match status" value="1"/>
</dbReference>
<dbReference type="AlphaFoldDB" id="A0A1C4CQG8"/>
<gene>
    <name evidence="2" type="ORF">GA0116948_104240</name>
</gene>
<dbReference type="SUPFAM" id="SSF54913">
    <property type="entry name" value="GlnB-like"/>
    <property type="match status" value="1"/>
</dbReference>
<dbReference type="Pfam" id="PF02641">
    <property type="entry name" value="DUF190"/>
    <property type="match status" value="1"/>
</dbReference>
<dbReference type="OrthoDB" id="9795599at2"/>
<keyword evidence="3" id="KW-1185">Reference proteome</keyword>
<dbReference type="RefSeq" id="WP_089710940.1">
    <property type="nucleotide sequence ID" value="NZ_FMAR01000004.1"/>
</dbReference>
<dbReference type="PANTHER" id="PTHR35983:SF1">
    <property type="entry name" value="UPF0166 PROTEIN TM_0021"/>
    <property type="match status" value="1"/>
</dbReference>
<dbReference type="InterPro" id="IPR003793">
    <property type="entry name" value="UPF0166"/>
</dbReference>
<comment type="similarity">
    <text evidence="1">Belongs to the UPF0166 family.</text>
</comment>